<evidence type="ECO:0000256" key="5">
    <source>
        <dbReference type="ARBA" id="ARBA00022801"/>
    </source>
</evidence>
<reference evidence="11" key="3">
    <citation type="submission" date="2025-09" db="UniProtKB">
        <authorList>
            <consortium name="Ensembl"/>
        </authorList>
    </citation>
    <scope>IDENTIFICATION</scope>
</reference>
<reference evidence="12" key="1">
    <citation type="submission" date="2011-08" db="EMBL/GenBank/DDBJ databases">
        <title>The draft genome of Latimeria chalumnae.</title>
        <authorList>
            <person name="Di Palma F."/>
            <person name="Alfoldi J."/>
            <person name="Johnson J."/>
            <person name="Berlin A."/>
            <person name="Gnerre S."/>
            <person name="Jaffe D."/>
            <person name="MacCallum I."/>
            <person name="Young S."/>
            <person name="Walker B.J."/>
            <person name="Lander E."/>
            <person name="Lindblad-Toh K."/>
        </authorList>
    </citation>
    <scope>NUCLEOTIDE SEQUENCE [LARGE SCALE GENOMIC DNA]</scope>
    <source>
        <strain evidence="12">Wild caught</strain>
    </source>
</reference>
<dbReference type="EMBL" id="AFYH01109817">
    <property type="status" value="NOT_ANNOTATED_CDS"/>
    <property type="molecule type" value="Genomic_DNA"/>
</dbReference>
<sequence>MQLYSSVLTHYPGVSFKVSIPITAAAEKEPGDHQEGGIEEASESSANDSSIGTKMPAFSSCYEIGPGTPSKPVHFTSTAKITVRPHAVEKTVPIQITESNMGTADSPIQFSQDGKYPPRTGWLDDIIENMKKSVNGLEEYESVLENNLLMNGIETEENCYLQPGHCKEFGLELGCSSEGTTLQQNSAIENGEPDRNSYMCKENGMQVPSEVPEIKITDTVKFDGFRNAGIVADNKPDKNEKIARYLAEVDKQNKYLRDRQKYRFHIIPDGNCLYRAVSKAVYGDQAMHKDLREQTVHHIADHLDEFNPIIEGDIGEFLINAAQDGTWAGYPELLAMSQMLNINIYLTTGGSLESPTVSTMVHYLGAEDAMKTSIWLSWLSNGHYDAVFDHPVLNPEYESWCKQTQVQRKRDEELAKSMAASLSKMYIEQNGYS</sequence>
<dbReference type="Proteomes" id="UP000008672">
    <property type="component" value="Unassembled WGS sequence"/>
</dbReference>
<dbReference type="Bgee" id="ENSLACG00000011574">
    <property type="expression patterns" value="Expressed in mesonephros and 6 other cell types or tissues"/>
</dbReference>
<dbReference type="InterPro" id="IPR047834">
    <property type="entry name" value="OTUD1_OTU"/>
</dbReference>
<comment type="catalytic activity">
    <reaction evidence="1">
        <text>Thiol-dependent hydrolysis of ester, thioester, amide, peptide and isopeptide bonds formed by the C-terminal Gly of ubiquitin (a 76-residue protein attached to proteins as an intracellular targeting signal).</text>
        <dbReference type="EC" id="3.4.19.12"/>
    </reaction>
</comment>
<evidence type="ECO:0000256" key="4">
    <source>
        <dbReference type="ARBA" id="ARBA00022786"/>
    </source>
</evidence>
<dbReference type="FunFam" id="3.90.70.80:FF:000010">
    <property type="entry name" value="OTU domain-containing protein 1"/>
    <property type="match status" value="1"/>
</dbReference>
<evidence type="ECO:0000256" key="6">
    <source>
        <dbReference type="ARBA" id="ARBA00022807"/>
    </source>
</evidence>
<dbReference type="EC" id="3.4.19.12" evidence="2"/>
<dbReference type="GO" id="GO:0004843">
    <property type="term" value="F:cysteine-type deubiquitinase activity"/>
    <property type="evidence" value="ECO:0007669"/>
    <property type="project" value="UniProtKB-EC"/>
</dbReference>
<keyword evidence="12" id="KW-1185">Reference proteome</keyword>
<keyword evidence="3" id="KW-0645">Protease</keyword>
<dbReference type="Ensembl" id="ENSLACT00000013238.1">
    <property type="protein sequence ID" value="ENSLACP00000013142.1"/>
    <property type="gene ID" value="ENSLACG00000011574.1"/>
</dbReference>
<evidence type="ECO:0000256" key="7">
    <source>
        <dbReference type="ARBA" id="ARBA00057633"/>
    </source>
</evidence>
<dbReference type="eggNOG" id="KOG2605">
    <property type="taxonomic scope" value="Eukaryota"/>
</dbReference>
<dbReference type="SUPFAM" id="SSF54001">
    <property type="entry name" value="Cysteine proteinases"/>
    <property type="match status" value="1"/>
</dbReference>
<dbReference type="GeneTree" id="ENSGT00510000049635"/>
<reference evidence="11" key="2">
    <citation type="submission" date="2025-08" db="UniProtKB">
        <authorList>
            <consortium name="Ensembl"/>
        </authorList>
    </citation>
    <scope>IDENTIFICATION</scope>
</reference>
<evidence type="ECO:0000256" key="3">
    <source>
        <dbReference type="ARBA" id="ARBA00022670"/>
    </source>
</evidence>
<dbReference type="InParanoid" id="H3AU21"/>
<dbReference type="PROSITE" id="PS50802">
    <property type="entry name" value="OTU"/>
    <property type="match status" value="1"/>
</dbReference>
<comment type="function">
    <text evidence="7">Deubiquitinating enzyme that specifically hydrolyzes 'Lys-63'-linked polyubiquitin to monoubiquitin. Required for the stability and translation of a subset mRNAs with a high abundance of rare codons by mediating deubiquitination of 40S ribosomal protein RPS10/eS10, thereby antagonizing ZNF598-mediated 40S ubiquitination. The abundance of rare codons in mRNAs can limit the translation rate and can lead to ribosome collisions that trigger activation of ribosome quality control (RQC) pathway by ZNF598. OTUD1-mediated deubiquitination prevents activation of the RQC and subsequent dissociation of ribosomes and stimulates formation of polysomes and translation.</text>
</comment>
<evidence type="ECO:0000256" key="2">
    <source>
        <dbReference type="ARBA" id="ARBA00012759"/>
    </source>
</evidence>
<dbReference type="FunCoup" id="H3AU21">
    <property type="interactions" value="68"/>
</dbReference>
<dbReference type="PANTHER" id="PTHR12419">
    <property type="entry name" value="OTU DOMAIN CONTAINING PROTEIN"/>
    <property type="match status" value="1"/>
</dbReference>
<feature type="region of interest" description="Disordered" evidence="9">
    <location>
        <begin position="95"/>
        <end position="115"/>
    </location>
</feature>
<protein>
    <recommendedName>
        <fullName evidence="8">OTU domain-containing protein 1</fullName>
        <ecNumber evidence="2">3.4.19.12</ecNumber>
    </recommendedName>
</protein>
<name>H3AU21_LATCH</name>
<dbReference type="InterPro" id="IPR050704">
    <property type="entry name" value="Peptidase_C85-like"/>
</dbReference>
<feature type="compositionally biased region" description="Polar residues" evidence="9">
    <location>
        <begin position="95"/>
        <end position="112"/>
    </location>
</feature>
<accession>H3AU21</accession>
<evidence type="ECO:0000256" key="8">
    <source>
        <dbReference type="ARBA" id="ARBA00074858"/>
    </source>
</evidence>
<dbReference type="GO" id="GO:0070536">
    <property type="term" value="P:protein K63-linked deubiquitination"/>
    <property type="evidence" value="ECO:0007669"/>
    <property type="project" value="TreeGrafter"/>
</dbReference>
<dbReference type="STRING" id="7897.ENSLACP00000013142"/>
<evidence type="ECO:0000256" key="1">
    <source>
        <dbReference type="ARBA" id="ARBA00000707"/>
    </source>
</evidence>
<keyword evidence="6" id="KW-0788">Thiol protease</keyword>
<dbReference type="InterPro" id="IPR003323">
    <property type="entry name" value="OTU_dom"/>
</dbReference>
<keyword evidence="5" id="KW-0378">Hydrolase</keyword>
<feature type="compositionally biased region" description="Basic and acidic residues" evidence="9">
    <location>
        <begin position="27"/>
        <end position="36"/>
    </location>
</feature>
<feature type="region of interest" description="Disordered" evidence="9">
    <location>
        <begin position="27"/>
        <end position="52"/>
    </location>
</feature>
<dbReference type="CDD" id="cd22747">
    <property type="entry name" value="OTU_OTUD1"/>
    <property type="match status" value="1"/>
</dbReference>
<evidence type="ECO:0000259" key="10">
    <source>
        <dbReference type="PROSITE" id="PS50802"/>
    </source>
</evidence>
<feature type="domain" description="OTU" evidence="10">
    <location>
        <begin position="261"/>
        <end position="390"/>
    </location>
</feature>
<dbReference type="HOGENOM" id="CLU_044163_1_0_1"/>
<dbReference type="OMA" id="RHSQMQR"/>
<dbReference type="InterPro" id="IPR038765">
    <property type="entry name" value="Papain-like_cys_pep_sf"/>
</dbReference>
<evidence type="ECO:0000256" key="9">
    <source>
        <dbReference type="SAM" id="MobiDB-lite"/>
    </source>
</evidence>
<proteinExistence type="predicted"/>
<evidence type="ECO:0000313" key="12">
    <source>
        <dbReference type="Proteomes" id="UP000008672"/>
    </source>
</evidence>
<dbReference type="GO" id="GO:0006508">
    <property type="term" value="P:proteolysis"/>
    <property type="evidence" value="ECO:0007669"/>
    <property type="project" value="UniProtKB-KW"/>
</dbReference>
<dbReference type="Pfam" id="PF02338">
    <property type="entry name" value="OTU"/>
    <property type="match status" value="1"/>
</dbReference>
<evidence type="ECO:0000313" key="11">
    <source>
        <dbReference type="Ensembl" id="ENSLACP00000013142.1"/>
    </source>
</evidence>
<organism evidence="11 12">
    <name type="scientific">Latimeria chalumnae</name>
    <name type="common">Coelacanth</name>
    <dbReference type="NCBI Taxonomy" id="7897"/>
    <lineage>
        <taxon>Eukaryota</taxon>
        <taxon>Metazoa</taxon>
        <taxon>Chordata</taxon>
        <taxon>Craniata</taxon>
        <taxon>Vertebrata</taxon>
        <taxon>Euteleostomi</taxon>
        <taxon>Coelacanthiformes</taxon>
        <taxon>Coelacanthidae</taxon>
        <taxon>Latimeria</taxon>
    </lineage>
</organism>
<keyword evidence="4" id="KW-0833">Ubl conjugation pathway</keyword>
<dbReference type="PANTHER" id="PTHR12419:SF101">
    <property type="entry name" value="OTU DOMAIN-CONTAINING PROTEIN 1"/>
    <property type="match status" value="1"/>
</dbReference>
<dbReference type="Gene3D" id="3.90.70.80">
    <property type="match status" value="1"/>
</dbReference>
<dbReference type="AlphaFoldDB" id="H3AU21"/>
<gene>
    <name evidence="11" type="primary">OTUD1</name>
</gene>